<keyword evidence="2" id="KW-0444">Lipid biosynthesis</keyword>
<dbReference type="GO" id="GO:0006654">
    <property type="term" value="P:phosphatidic acid biosynthetic process"/>
    <property type="evidence" value="ECO:0007669"/>
    <property type="project" value="TreeGrafter"/>
</dbReference>
<feature type="transmembrane region" description="Helical" evidence="6">
    <location>
        <begin position="47"/>
        <end position="64"/>
    </location>
</feature>
<dbReference type="RefSeq" id="WP_163490810.1">
    <property type="nucleotide sequence ID" value="NZ_JACVEL010000002.1"/>
</dbReference>
<evidence type="ECO:0000313" key="8">
    <source>
        <dbReference type="EMBL" id="MBC9811753.1"/>
    </source>
</evidence>
<dbReference type="CDD" id="cd07989">
    <property type="entry name" value="LPLAT_AGPAT-like"/>
    <property type="match status" value="1"/>
</dbReference>
<dbReference type="Pfam" id="PF01553">
    <property type="entry name" value="Acyltransferase"/>
    <property type="match status" value="1"/>
</dbReference>
<keyword evidence="6" id="KW-0472">Membrane</keyword>
<evidence type="ECO:0000313" key="9">
    <source>
        <dbReference type="Proteomes" id="UP000652681"/>
    </source>
</evidence>
<dbReference type="SMART" id="SM00563">
    <property type="entry name" value="PlsC"/>
    <property type="match status" value="1"/>
</dbReference>
<dbReference type="PANTHER" id="PTHR10434:SF64">
    <property type="entry name" value="1-ACYL-SN-GLYCEROL-3-PHOSPHATE ACYLTRANSFERASE-RELATED"/>
    <property type="match status" value="1"/>
</dbReference>
<evidence type="ECO:0000256" key="5">
    <source>
        <dbReference type="ARBA" id="ARBA00023315"/>
    </source>
</evidence>
<evidence type="ECO:0000256" key="1">
    <source>
        <dbReference type="ARBA" id="ARBA00005189"/>
    </source>
</evidence>
<proteinExistence type="predicted"/>
<name>A0A8J6TZ67_9FLAO</name>
<protein>
    <submittedName>
        <fullName evidence="8">1-acyl-sn-glycerol-3-phosphate acyltransferase</fullName>
    </submittedName>
</protein>
<reference evidence="8" key="1">
    <citation type="submission" date="2020-09" db="EMBL/GenBank/DDBJ databases">
        <title>Taishania pollutisoli gen. nov., sp. nov., Isolated from Tetrabromobisphenol A-Contaminated Soil.</title>
        <authorList>
            <person name="Chen Q."/>
        </authorList>
    </citation>
    <scope>NUCLEOTIDE SEQUENCE</scope>
    <source>
        <strain evidence="8">CZZ-1</strain>
    </source>
</reference>
<keyword evidence="4" id="KW-0443">Lipid metabolism</keyword>
<keyword evidence="6" id="KW-0812">Transmembrane</keyword>
<keyword evidence="6" id="KW-1133">Transmembrane helix</keyword>
<gene>
    <name evidence="8" type="ORF">H9Y05_04615</name>
</gene>
<dbReference type="PANTHER" id="PTHR10434">
    <property type="entry name" value="1-ACYL-SN-GLYCEROL-3-PHOSPHATE ACYLTRANSFERASE"/>
    <property type="match status" value="1"/>
</dbReference>
<evidence type="ECO:0000256" key="6">
    <source>
        <dbReference type="SAM" id="Phobius"/>
    </source>
</evidence>
<evidence type="ECO:0000256" key="2">
    <source>
        <dbReference type="ARBA" id="ARBA00022516"/>
    </source>
</evidence>
<evidence type="ECO:0000256" key="4">
    <source>
        <dbReference type="ARBA" id="ARBA00023098"/>
    </source>
</evidence>
<feature type="transmembrane region" description="Helical" evidence="6">
    <location>
        <begin position="7"/>
        <end position="27"/>
    </location>
</feature>
<evidence type="ECO:0000259" key="7">
    <source>
        <dbReference type="SMART" id="SM00563"/>
    </source>
</evidence>
<dbReference type="InterPro" id="IPR002123">
    <property type="entry name" value="Plipid/glycerol_acylTrfase"/>
</dbReference>
<comment type="caution">
    <text evidence="8">The sequence shown here is derived from an EMBL/GenBank/DDBJ whole genome shotgun (WGS) entry which is preliminary data.</text>
</comment>
<accession>A0A8J6TZ67</accession>
<keyword evidence="3" id="KW-0808">Transferase</keyword>
<dbReference type="AlphaFoldDB" id="A0A8J6TZ67"/>
<dbReference type="EMBL" id="JACVEL010000002">
    <property type="protein sequence ID" value="MBC9811753.1"/>
    <property type="molecule type" value="Genomic_DNA"/>
</dbReference>
<sequence>MRLVFGFLLSPVFYVVFGLFLIVFHPIQWVCYKLFGYNAHKKSVDVLNFFLTYSALLLFNVPRLKNRFELPKGRPIIFVSNHQSTFDIPGLIFFFRKYQGKFISKIELAKSKIPSIAFNLKVGGGANIDRKDSEQSIGEIKKLAKRMKKYKWSAFIFPEGTRAKDGKMKAFQVGGISTIATICPEALIVPVAIKGSLEMAKKGFFPLLPFHKMTWEVLSPIEIKGRDIQDVVKEAEDSIRKVVE</sequence>
<dbReference type="GO" id="GO:0003841">
    <property type="term" value="F:1-acylglycerol-3-phosphate O-acyltransferase activity"/>
    <property type="evidence" value="ECO:0007669"/>
    <property type="project" value="TreeGrafter"/>
</dbReference>
<dbReference type="Proteomes" id="UP000652681">
    <property type="component" value="Unassembled WGS sequence"/>
</dbReference>
<organism evidence="8 9">
    <name type="scientific">Taishania pollutisoli</name>
    <dbReference type="NCBI Taxonomy" id="2766479"/>
    <lineage>
        <taxon>Bacteria</taxon>
        <taxon>Pseudomonadati</taxon>
        <taxon>Bacteroidota</taxon>
        <taxon>Flavobacteriia</taxon>
        <taxon>Flavobacteriales</taxon>
        <taxon>Crocinitomicaceae</taxon>
        <taxon>Taishania</taxon>
    </lineage>
</organism>
<keyword evidence="9" id="KW-1185">Reference proteome</keyword>
<evidence type="ECO:0000256" key="3">
    <source>
        <dbReference type="ARBA" id="ARBA00022679"/>
    </source>
</evidence>
<keyword evidence="5 8" id="KW-0012">Acyltransferase</keyword>
<feature type="domain" description="Phospholipid/glycerol acyltransferase" evidence="7">
    <location>
        <begin position="76"/>
        <end position="196"/>
    </location>
</feature>
<comment type="pathway">
    <text evidence="1">Lipid metabolism.</text>
</comment>
<dbReference type="SUPFAM" id="SSF69593">
    <property type="entry name" value="Glycerol-3-phosphate (1)-acyltransferase"/>
    <property type="match status" value="1"/>
</dbReference>